<organism evidence="7 8">
    <name type="scientific">Plasticicumulans lactativorans</name>
    <dbReference type="NCBI Taxonomy" id="1133106"/>
    <lineage>
        <taxon>Bacteria</taxon>
        <taxon>Pseudomonadati</taxon>
        <taxon>Pseudomonadota</taxon>
        <taxon>Gammaproteobacteria</taxon>
        <taxon>Candidatus Competibacteraceae</taxon>
        <taxon>Plasticicumulans</taxon>
    </lineage>
</organism>
<dbReference type="PANTHER" id="PTHR30409">
    <property type="entry name" value="CARBAMATE KINASE"/>
    <property type="match status" value="1"/>
</dbReference>
<dbReference type="GO" id="GO:0019546">
    <property type="term" value="P:L-arginine deiminase pathway"/>
    <property type="evidence" value="ECO:0007669"/>
    <property type="project" value="TreeGrafter"/>
</dbReference>
<dbReference type="InterPro" id="IPR003964">
    <property type="entry name" value="Carb_kinase"/>
</dbReference>
<dbReference type="AlphaFoldDB" id="A0A4R2LDP1"/>
<comment type="caution">
    <text evidence="7">The sequence shown here is derived from an EMBL/GenBank/DDBJ whole genome shotgun (WGS) entry which is preliminary data.</text>
</comment>
<comment type="similarity">
    <text evidence="1 5">Belongs to the carbamate kinase family.</text>
</comment>
<evidence type="ECO:0000256" key="4">
    <source>
        <dbReference type="NCBIfam" id="TIGR00746"/>
    </source>
</evidence>
<feature type="domain" description="Aspartate/glutamate/uridylate kinase" evidence="6">
    <location>
        <begin position="1"/>
        <end position="283"/>
    </location>
</feature>
<protein>
    <recommendedName>
        <fullName evidence="4 5">Carbamate kinase</fullName>
    </recommendedName>
</protein>
<dbReference type="NCBIfam" id="NF009008">
    <property type="entry name" value="PRK12354.1"/>
    <property type="match status" value="1"/>
</dbReference>
<dbReference type="Pfam" id="PF00696">
    <property type="entry name" value="AA_kinase"/>
    <property type="match status" value="1"/>
</dbReference>
<keyword evidence="2 5" id="KW-0808">Transferase</keyword>
<dbReference type="RefSeq" id="WP_132539104.1">
    <property type="nucleotide sequence ID" value="NZ_SLWY01000004.1"/>
</dbReference>
<accession>A0A4R2LDP1</accession>
<keyword evidence="3 5" id="KW-0418">Kinase</keyword>
<gene>
    <name evidence="7" type="ORF">EV699_10441</name>
</gene>
<dbReference type="InterPro" id="IPR036393">
    <property type="entry name" value="AceGlu_kinase-like_sf"/>
</dbReference>
<dbReference type="PANTHER" id="PTHR30409:SF1">
    <property type="entry name" value="CARBAMATE KINASE-RELATED"/>
    <property type="match status" value="1"/>
</dbReference>
<reference evidence="7 8" key="1">
    <citation type="submission" date="2019-03" db="EMBL/GenBank/DDBJ databases">
        <title>Genomic Encyclopedia of Type Strains, Phase IV (KMG-IV): sequencing the most valuable type-strain genomes for metagenomic binning, comparative biology and taxonomic classification.</title>
        <authorList>
            <person name="Goeker M."/>
        </authorList>
    </citation>
    <scope>NUCLEOTIDE SEQUENCE [LARGE SCALE GENOMIC DNA]</scope>
    <source>
        <strain evidence="7 8">DSM 25287</strain>
    </source>
</reference>
<evidence type="ECO:0000313" key="8">
    <source>
        <dbReference type="Proteomes" id="UP000295765"/>
    </source>
</evidence>
<dbReference type="EMBL" id="SLWY01000004">
    <property type="protein sequence ID" value="TCO82649.1"/>
    <property type="molecule type" value="Genomic_DNA"/>
</dbReference>
<evidence type="ECO:0000256" key="1">
    <source>
        <dbReference type="ARBA" id="ARBA00011066"/>
    </source>
</evidence>
<dbReference type="FunFam" id="3.40.1160.10:FF:000007">
    <property type="entry name" value="Carbamate kinase"/>
    <property type="match status" value="1"/>
</dbReference>
<name>A0A4R2LDP1_9GAMM</name>
<evidence type="ECO:0000313" key="7">
    <source>
        <dbReference type="EMBL" id="TCO82649.1"/>
    </source>
</evidence>
<dbReference type="Gene3D" id="3.40.1160.10">
    <property type="entry name" value="Acetylglutamate kinase-like"/>
    <property type="match status" value="1"/>
</dbReference>
<dbReference type="InterPro" id="IPR001048">
    <property type="entry name" value="Asp/Glu/Uridylate_kinase"/>
</dbReference>
<dbReference type="SUPFAM" id="SSF53633">
    <property type="entry name" value="Carbamate kinase-like"/>
    <property type="match status" value="1"/>
</dbReference>
<evidence type="ECO:0000256" key="3">
    <source>
        <dbReference type="ARBA" id="ARBA00022777"/>
    </source>
</evidence>
<evidence type="ECO:0000256" key="5">
    <source>
        <dbReference type="PIRNR" id="PIRNR000723"/>
    </source>
</evidence>
<dbReference type="PRINTS" id="PR01469">
    <property type="entry name" value="CARBMTKINASE"/>
</dbReference>
<dbReference type="Proteomes" id="UP000295765">
    <property type="component" value="Unassembled WGS sequence"/>
</dbReference>
<evidence type="ECO:0000259" key="6">
    <source>
        <dbReference type="Pfam" id="PF00696"/>
    </source>
</evidence>
<dbReference type="CDD" id="cd04235">
    <property type="entry name" value="AAK_CK"/>
    <property type="match status" value="1"/>
</dbReference>
<dbReference type="OrthoDB" id="9766717at2"/>
<evidence type="ECO:0000256" key="2">
    <source>
        <dbReference type="ARBA" id="ARBA00022679"/>
    </source>
</evidence>
<proteinExistence type="inferred from homology"/>
<dbReference type="GO" id="GO:0005829">
    <property type="term" value="C:cytosol"/>
    <property type="evidence" value="ECO:0007669"/>
    <property type="project" value="TreeGrafter"/>
</dbReference>
<dbReference type="NCBIfam" id="TIGR00746">
    <property type="entry name" value="arcC"/>
    <property type="match status" value="1"/>
</dbReference>
<sequence>MRVVVALGGNALLRRGQPMTANNQRENVRIAAEQLAKVHRAGHQLLIAHGNGPQVGLLALQNAAYAKVEAYPLDVLGAETEGMIGYMIEQELGNLVPFEVPFATILTMVEVDRDDPAFQHPSKPVGPVYTRAEAERLAAEKGWTIAPDGEHFRRVVPSPRPRRIFELRPIQWLLEKGTIVIAAGGGGIPTVYDDAGRILGGMEAVIDKDLCSSLLARELGADLLVIATDVDAVYLDWGQPTQRAIRRIHPDALEAYPFAAGSMGPKVEAACEFARLSGRTAVIGALDGIEGIMRGEAGTAVSTAATETLFY</sequence>
<keyword evidence="8" id="KW-1185">Reference proteome</keyword>
<dbReference type="GO" id="GO:0008804">
    <property type="term" value="F:carbamate kinase activity"/>
    <property type="evidence" value="ECO:0007669"/>
    <property type="project" value="UniProtKB-UniRule"/>
</dbReference>
<dbReference type="PIRSF" id="PIRSF000723">
    <property type="entry name" value="Carbamate_kin"/>
    <property type="match status" value="1"/>
</dbReference>